<accession>A0A840NRP7</accession>
<keyword evidence="3" id="KW-1185">Reference proteome</keyword>
<proteinExistence type="predicted"/>
<evidence type="ECO:0000313" key="2">
    <source>
        <dbReference type="EMBL" id="MBB5070897.1"/>
    </source>
</evidence>
<dbReference type="Proteomes" id="UP000580474">
    <property type="component" value="Unassembled WGS sequence"/>
</dbReference>
<keyword evidence="1" id="KW-0472">Membrane</keyword>
<dbReference type="EMBL" id="JACHIV010000001">
    <property type="protein sequence ID" value="MBB5070897.1"/>
    <property type="molecule type" value="Genomic_DNA"/>
</dbReference>
<feature type="transmembrane region" description="Helical" evidence="1">
    <location>
        <begin position="413"/>
        <end position="435"/>
    </location>
</feature>
<reference evidence="2 3" key="1">
    <citation type="submission" date="2020-08" db="EMBL/GenBank/DDBJ databases">
        <title>Sequencing the genomes of 1000 actinobacteria strains.</title>
        <authorList>
            <person name="Klenk H.-P."/>
        </authorList>
    </citation>
    <scope>NUCLEOTIDE SEQUENCE [LARGE SCALE GENOMIC DNA]</scope>
    <source>
        <strain evidence="2 3">DSM 45582</strain>
    </source>
</reference>
<evidence type="ECO:0000313" key="3">
    <source>
        <dbReference type="Proteomes" id="UP000580474"/>
    </source>
</evidence>
<feature type="transmembrane region" description="Helical" evidence="1">
    <location>
        <begin position="545"/>
        <end position="566"/>
    </location>
</feature>
<dbReference type="SUPFAM" id="SSF52540">
    <property type="entry name" value="P-loop containing nucleoside triphosphate hydrolases"/>
    <property type="match status" value="1"/>
</dbReference>
<name>A0A840NRP7_9PSEU</name>
<comment type="caution">
    <text evidence="2">The sequence shown here is derived from an EMBL/GenBank/DDBJ whole genome shotgun (WGS) entry which is preliminary data.</text>
</comment>
<keyword evidence="1" id="KW-0812">Transmembrane</keyword>
<dbReference type="AlphaFoldDB" id="A0A840NRP7"/>
<feature type="transmembrane region" description="Helical" evidence="1">
    <location>
        <begin position="455"/>
        <end position="476"/>
    </location>
</feature>
<protein>
    <recommendedName>
        <fullName evidence="4">NACHT domain-containing protein</fullName>
    </recommendedName>
</protein>
<evidence type="ECO:0000256" key="1">
    <source>
        <dbReference type="SAM" id="Phobius"/>
    </source>
</evidence>
<feature type="transmembrane region" description="Helical" evidence="1">
    <location>
        <begin position="587"/>
        <end position="616"/>
    </location>
</feature>
<dbReference type="Gene3D" id="3.40.50.300">
    <property type="entry name" value="P-loop containing nucleotide triphosphate hydrolases"/>
    <property type="match status" value="1"/>
</dbReference>
<keyword evidence="1" id="KW-1133">Transmembrane helix</keyword>
<evidence type="ECO:0008006" key="4">
    <source>
        <dbReference type="Google" id="ProtNLM"/>
    </source>
</evidence>
<dbReference type="InterPro" id="IPR027417">
    <property type="entry name" value="P-loop_NTPase"/>
</dbReference>
<gene>
    <name evidence="2" type="ORF">BJ969_003985</name>
</gene>
<feature type="transmembrane region" description="Helical" evidence="1">
    <location>
        <begin position="628"/>
        <end position="653"/>
    </location>
</feature>
<dbReference type="RefSeq" id="WP_184480820.1">
    <property type="nucleotide sequence ID" value="NZ_JACHIV010000001.1"/>
</dbReference>
<sequence>MPDPAPRHDPGARAPQPESTVISVASTTGDVVQVGQARDIRIIHEHVHPAHGPLVEPLRAFTAAVRDRWDGESERIPIQVRWQEAPEELTDHRANMRDRDGADPPDPAGTLDRIAEVFRRTPDGRLVVLGGPGAGKTFLATRFVLDVLDLVKDRHDDLAVPIIFDLGSWDPTARSLREWMLDRLGLDFPRSDTDTLFRAGHVLPVLDGFDEIAEGLRDVALKAINEYRGPLLLTSRPAEYAAAVETTKALEKATVVQLCELTRDEATDHLWRTAKKRMNHDGSTRTGWDPVLRALREHPDTPACRALTAALSSPLMVWLARTIYAYGNDPEELLDTTRFGDREALEDHLLSSLVPTVFDPIPGGHSEKASRRWDPAYAERRLRHLARHLQRLHDAQDLAWWQVSRSMHRASRALVIALVIGLTVFLAVFPMHVAIGLWAGLDLGEALRTSRTSGLLNAGAAGIAFGIAYAAVITLGRAGTEPSRMRLPLHGGGSVQRSSGKRIATRIAVAALLGIGFGFVGGAGSRLVLAWLENPLHLTAFWVDGVLYAIMYGTGSAVVFGTAALLEAPIRTESAADPISLLRSNRVTTLQMLLVFGPAFGVVVGLSGSALVALFGGNLWGVPLYWNAIAMIQYAAVGAVGGGLAAALSFTAWGEWLVFGRLWLPLAGRLPWRTVTFLHDAHRLGVLRTHGSVYQFRHGRLRDHLAATEHAMSREGNGSRSAP</sequence>
<organism evidence="2 3">
    <name type="scientific">Saccharopolyspora gloriosae</name>
    <dbReference type="NCBI Taxonomy" id="455344"/>
    <lineage>
        <taxon>Bacteria</taxon>
        <taxon>Bacillati</taxon>
        <taxon>Actinomycetota</taxon>
        <taxon>Actinomycetes</taxon>
        <taxon>Pseudonocardiales</taxon>
        <taxon>Pseudonocardiaceae</taxon>
        <taxon>Saccharopolyspora</taxon>
    </lineage>
</organism>
<feature type="transmembrane region" description="Helical" evidence="1">
    <location>
        <begin position="507"/>
        <end position="525"/>
    </location>
</feature>